<dbReference type="Proteomes" id="UP000008743">
    <property type="component" value="Unassembled WGS sequence"/>
</dbReference>
<evidence type="ECO:0000313" key="8">
    <source>
        <dbReference type="Proteomes" id="UP000008743"/>
    </source>
</evidence>
<dbReference type="AlphaFoldDB" id="A0A0D2VM78"/>
<dbReference type="GO" id="GO:0030026">
    <property type="term" value="P:intracellular manganese ion homeostasis"/>
    <property type="evidence" value="ECO:0007669"/>
    <property type="project" value="InterPro"/>
</dbReference>
<accession>A0A0D2VM78</accession>
<gene>
    <name evidence="7" type="ORF">CAOG_002407</name>
</gene>
<dbReference type="InterPro" id="IPR008217">
    <property type="entry name" value="Ccc1_fam"/>
</dbReference>
<keyword evidence="4 6" id="KW-1133">Transmembrane helix</keyword>
<dbReference type="RefSeq" id="XP_004349157.1">
    <property type="nucleotide sequence ID" value="XM_004349107.2"/>
</dbReference>
<dbReference type="PhylomeDB" id="A0A0D2VM78"/>
<reference evidence="8" key="1">
    <citation type="submission" date="2011-02" db="EMBL/GenBank/DDBJ databases">
        <title>The Genome Sequence of Capsaspora owczarzaki ATCC 30864.</title>
        <authorList>
            <person name="Russ C."/>
            <person name="Cuomo C."/>
            <person name="Burger G."/>
            <person name="Gray M.W."/>
            <person name="Holland P.W.H."/>
            <person name="King N."/>
            <person name="Lang F.B.F."/>
            <person name="Roger A.J."/>
            <person name="Ruiz-Trillo I."/>
            <person name="Young S.K."/>
            <person name="Zeng Q."/>
            <person name="Gargeya S."/>
            <person name="Alvarado L."/>
            <person name="Berlin A."/>
            <person name="Chapman S.B."/>
            <person name="Chen Z."/>
            <person name="Freedman E."/>
            <person name="Gellesch M."/>
            <person name="Goldberg J."/>
            <person name="Griggs A."/>
            <person name="Gujja S."/>
            <person name="Heilman E."/>
            <person name="Heiman D."/>
            <person name="Howarth C."/>
            <person name="Mehta T."/>
            <person name="Neiman D."/>
            <person name="Pearson M."/>
            <person name="Roberts A."/>
            <person name="Saif S."/>
            <person name="Shea T."/>
            <person name="Shenoy N."/>
            <person name="Sisk P."/>
            <person name="Stolte C."/>
            <person name="Sykes S."/>
            <person name="White J."/>
            <person name="Yandava C."/>
            <person name="Haas B."/>
            <person name="Nusbaum C."/>
            <person name="Birren B."/>
        </authorList>
    </citation>
    <scope>NUCLEOTIDE SEQUENCE</scope>
    <source>
        <strain evidence="8">ATCC 30864</strain>
    </source>
</reference>
<evidence type="ECO:0000256" key="6">
    <source>
        <dbReference type="SAM" id="Phobius"/>
    </source>
</evidence>
<feature type="transmembrane region" description="Helical" evidence="6">
    <location>
        <begin position="229"/>
        <end position="247"/>
    </location>
</feature>
<dbReference type="InParanoid" id="A0A0D2VM78"/>
<comment type="similarity">
    <text evidence="2">Belongs to the CCC1 family.</text>
</comment>
<keyword evidence="3 6" id="KW-0812">Transmembrane</keyword>
<feature type="transmembrane region" description="Helical" evidence="6">
    <location>
        <begin position="196"/>
        <end position="217"/>
    </location>
</feature>
<evidence type="ECO:0000256" key="1">
    <source>
        <dbReference type="ARBA" id="ARBA00004127"/>
    </source>
</evidence>
<dbReference type="PANTHER" id="PTHR31851">
    <property type="entry name" value="FE(2+)/MN(2+) TRANSPORTER PCL1"/>
    <property type="match status" value="1"/>
</dbReference>
<dbReference type="FunCoup" id="A0A0D2VM78">
    <property type="interactions" value="308"/>
</dbReference>
<proteinExistence type="inferred from homology"/>
<name>A0A0D2VM78_CAPO3</name>
<organism evidence="7 8">
    <name type="scientific">Capsaspora owczarzaki (strain ATCC 30864)</name>
    <dbReference type="NCBI Taxonomy" id="595528"/>
    <lineage>
        <taxon>Eukaryota</taxon>
        <taxon>Filasterea</taxon>
        <taxon>Capsaspora</taxon>
    </lineage>
</organism>
<dbReference type="Pfam" id="PF01988">
    <property type="entry name" value="VIT1"/>
    <property type="match status" value="1"/>
</dbReference>
<evidence type="ECO:0000256" key="2">
    <source>
        <dbReference type="ARBA" id="ARBA00007049"/>
    </source>
</evidence>
<dbReference type="CDD" id="cd02434">
    <property type="entry name" value="Nodulin-21_like_3"/>
    <property type="match status" value="1"/>
</dbReference>
<feature type="transmembrane region" description="Helical" evidence="6">
    <location>
        <begin position="60"/>
        <end position="84"/>
    </location>
</feature>
<comment type="subcellular location">
    <subcellularLocation>
        <location evidence="1">Endomembrane system</location>
        <topology evidence="1">Multi-pass membrane protein</topology>
    </subcellularLocation>
</comment>
<evidence type="ECO:0000256" key="4">
    <source>
        <dbReference type="ARBA" id="ARBA00022989"/>
    </source>
</evidence>
<evidence type="ECO:0000256" key="3">
    <source>
        <dbReference type="ARBA" id="ARBA00022692"/>
    </source>
</evidence>
<sequence>MATRSLADARGAFEAGNADASARAHGAVGTVGINTDSAEDSPLLGRLKADEKHRTGLSEYIQAIIFGGLDGIITTFAVVAAGVAGNLERKTILTIGFANLVGDAFAMAVGDYLSSRAELDHANSERAREAWEIEHDPDTEKKEMVEIYVDKGLSHADAVKVVDLLFTNEDAFLNIMMMEELGIMPQDASVVPWKSAVITFVSFILFGGFPMLAYICAADYNKKADLDEIFGIAVGLLALALFGLGAYKGQVIQVPWWQSGLSMLIVGGLTTVAAYFIGDGLSSLA</sequence>
<dbReference type="GO" id="GO:0012505">
    <property type="term" value="C:endomembrane system"/>
    <property type="evidence" value="ECO:0007669"/>
    <property type="project" value="UniProtKB-SubCell"/>
</dbReference>
<dbReference type="GO" id="GO:0005384">
    <property type="term" value="F:manganese ion transmembrane transporter activity"/>
    <property type="evidence" value="ECO:0007669"/>
    <property type="project" value="InterPro"/>
</dbReference>
<dbReference type="OrthoDB" id="73465at2759"/>
<evidence type="ECO:0000256" key="5">
    <source>
        <dbReference type="ARBA" id="ARBA00023136"/>
    </source>
</evidence>
<feature type="transmembrane region" description="Helical" evidence="6">
    <location>
        <begin position="259"/>
        <end position="278"/>
    </location>
</feature>
<protein>
    <submittedName>
        <fullName evidence="7">Integral membrane protein</fullName>
    </submittedName>
</protein>
<keyword evidence="5 6" id="KW-0472">Membrane</keyword>
<dbReference type="EMBL" id="KE346362">
    <property type="protein sequence ID" value="KJE91242.1"/>
    <property type="molecule type" value="Genomic_DNA"/>
</dbReference>
<evidence type="ECO:0000313" key="7">
    <source>
        <dbReference type="EMBL" id="KJE91242.1"/>
    </source>
</evidence>
<keyword evidence="8" id="KW-1185">Reference proteome</keyword>
<dbReference type="eggNOG" id="KOG4473">
    <property type="taxonomic scope" value="Eukaryota"/>
</dbReference>
<dbReference type="OMA" id="SRIGWLR"/>